<reference evidence="6" key="1">
    <citation type="journal article" date="2015" name="Nature">
        <title>Complex archaea that bridge the gap between prokaryotes and eukaryotes.</title>
        <authorList>
            <person name="Spang A."/>
            <person name="Saw J.H."/>
            <person name="Jorgensen S.L."/>
            <person name="Zaremba-Niedzwiedzka K."/>
            <person name="Martijn J."/>
            <person name="Lind A.E."/>
            <person name="van Eijk R."/>
            <person name="Schleper C."/>
            <person name="Guy L."/>
            <person name="Ettema T.J."/>
        </authorList>
    </citation>
    <scope>NUCLEOTIDE SEQUENCE</scope>
</reference>
<proteinExistence type="inferred from homology"/>
<comment type="caution">
    <text evidence="6">The sequence shown here is derived from an EMBL/GenBank/DDBJ whole genome shotgun (WGS) entry which is preliminary data.</text>
</comment>
<dbReference type="NCBIfam" id="NF001109">
    <property type="entry name" value="PRK00136.1"/>
    <property type="match status" value="1"/>
</dbReference>
<dbReference type="InterPro" id="IPR035987">
    <property type="entry name" value="Ribosomal_uS8_sf"/>
</dbReference>
<dbReference type="InterPro" id="IPR000630">
    <property type="entry name" value="Ribosomal_uS8"/>
</dbReference>
<dbReference type="GO" id="GO:0005840">
    <property type="term" value="C:ribosome"/>
    <property type="evidence" value="ECO:0007669"/>
    <property type="project" value="UniProtKB-KW"/>
</dbReference>
<evidence type="ECO:0000256" key="4">
    <source>
        <dbReference type="ARBA" id="ARBA00022980"/>
    </source>
</evidence>
<organism evidence="6">
    <name type="scientific">marine sediment metagenome</name>
    <dbReference type="NCBI Taxonomy" id="412755"/>
    <lineage>
        <taxon>unclassified sequences</taxon>
        <taxon>metagenomes</taxon>
        <taxon>ecological metagenomes</taxon>
    </lineage>
</organism>
<sequence>MSLSDPIADLLTRIRNALRARHTIVNARASGICEGVCRVLKDEGYIEDYKRIPDVKQDFLRVYLKYGRNGEDVITDLKRISRPGRRVYCGSKDLPKVLNGLGISVVSTSSGVLSDRQCRQKSVGGEVLCTVS</sequence>
<dbReference type="Pfam" id="PF00410">
    <property type="entry name" value="Ribosomal_S8"/>
    <property type="match status" value="1"/>
</dbReference>
<keyword evidence="5" id="KW-0687">Ribonucleoprotein</keyword>
<dbReference type="GO" id="GO:0003735">
    <property type="term" value="F:structural constituent of ribosome"/>
    <property type="evidence" value="ECO:0007669"/>
    <property type="project" value="InterPro"/>
</dbReference>
<evidence type="ECO:0000313" key="6">
    <source>
        <dbReference type="EMBL" id="KKN64950.1"/>
    </source>
</evidence>
<dbReference type="FunFam" id="3.30.1490.10:FF:000001">
    <property type="entry name" value="30S ribosomal protein S8"/>
    <property type="match status" value="1"/>
</dbReference>
<dbReference type="Gene3D" id="3.30.1370.30">
    <property type="match status" value="1"/>
</dbReference>
<dbReference type="SUPFAM" id="SSF56047">
    <property type="entry name" value="Ribosomal protein S8"/>
    <property type="match status" value="1"/>
</dbReference>
<gene>
    <name evidence="6" type="ORF">LCGC14_0486470</name>
</gene>
<keyword evidence="3" id="KW-0694">RNA-binding</keyword>
<dbReference type="EMBL" id="LAZR01000539">
    <property type="protein sequence ID" value="KKN64950.1"/>
    <property type="molecule type" value="Genomic_DNA"/>
</dbReference>
<dbReference type="Gene3D" id="3.30.1490.10">
    <property type="match status" value="1"/>
</dbReference>
<dbReference type="GO" id="GO:1990904">
    <property type="term" value="C:ribonucleoprotein complex"/>
    <property type="evidence" value="ECO:0007669"/>
    <property type="project" value="UniProtKB-KW"/>
</dbReference>
<accession>A0A0F9S7R3</accession>
<evidence type="ECO:0000256" key="3">
    <source>
        <dbReference type="ARBA" id="ARBA00022884"/>
    </source>
</evidence>
<dbReference type="PANTHER" id="PTHR11758">
    <property type="entry name" value="40S RIBOSOMAL PROTEIN S15A"/>
    <property type="match status" value="1"/>
</dbReference>
<dbReference type="GO" id="GO:0005737">
    <property type="term" value="C:cytoplasm"/>
    <property type="evidence" value="ECO:0007669"/>
    <property type="project" value="UniProtKB-ARBA"/>
</dbReference>
<dbReference type="GO" id="GO:0006412">
    <property type="term" value="P:translation"/>
    <property type="evidence" value="ECO:0007669"/>
    <property type="project" value="InterPro"/>
</dbReference>
<evidence type="ECO:0000256" key="5">
    <source>
        <dbReference type="ARBA" id="ARBA00023274"/>
    </source>
</evidence>
<protein>
    <recommendedName>
        <fullName evidence="7">30S ribosomal protein S8</fullName>
    </recommendedName>
</protein>
<keyword evidence="2" id="KW-0699">rRNA-binding</keyword>
<name>A0A0F9S7R3_9ZZZZ</name>
<evidence type="ECO:0000256" key="1">
    <source>
        <dbReference type="ARBA" id="ARBA00006471"/>
    </source>
</evidence>
<evidence type="ECO:0008006" key="7">
    <source>
        <dbReference type="Google" id="ProtNLM"/>
    </source>
</evidence>
<evidence type="ECO:0000256" key="2">
    <source>
        <dbReference type="ARBA" id="ARBA00022730"/>
    </source>
</evidence>
<comment type="similarity">
    <text evidence="1">Belongs to the universal ribosomal protein uS8 family.</text>
</comment>
<dbReference type="GO" id="GO:0019843">
    <property type="term" value="F:rRNA binding"/>
    <property type="evidence" value="ECO:0007669"/>
    <property type="project" value="UniProtKB-KW"/>
</dbReference>
<dbReference type="HAMAP" id="MF_01302_B">
    <property type="entry name" value="Ribosomal_uS8_B"/>
    <property type="match status" value="1"/>
</dbReference>
<dbReference type="AlphaFoldDB" id="A0A0F9S7R3"/>
<dbReference type="FunFam" id="3.30.1370.30:FF:000002">
    <property type="entry name" value="30S ribosomal protein S8"/>
    <property type="match status" value="1"/>
</dbReference>
<keyword evidence="4" id="KW-0689">Ribosomal protein</keyword>